<reference evidence="3" key="2">
    <citation type="submission" date="2023-06" db="EMBL/GenBank/DDBJ databases">
        <authorList>
            <consortium name="Lawrence Berkeley National Laboratory"/>
            <person name="Haridas S."/>
            <person name="Hensen N."/>
            <person name="Bonometti L."/>
            <person name="Westerberg I."/>
            <person name="Brannstrom I.O."/>
            <person name="Guillou S."/>
            <person name="Cros-Aarteil S."/>
            <person name="Calhoun S."/>
            <person name="Kuo A."/>
            <person name="Mondo S."/>
            <person name="Pangilinan J."/>
            <person name="Riley R."/>
            <person name="Labutti K."/>
            <person name="Andreopoulos B."/>
            <person name="Lipzen A."/>
            <person name="Chen C."/>
            <person name="Yanf M."/>
            <person name="Daum C."/>
            <person name="Ng V."/>
            <person name="Clum A."/>
            <person name="Steindorff A."/>
            <person name="Ohm R."/>
            <person name="Martin F."/>
            <person name="Silar P."/>
            <person name="Natvig D."/>
            <person name="Lalanne C."/>
            <person name="Gautier V."/>
            <person name="Ament-Velasquez S.L."/>
            <person name="Kruys A."/>
            <person name="Hutchinson M.I."/>
            <person name="Powell A.J."/>
            <person name="Barry K."/>
            <person name="Miller A.N."/>
            <person name="Grigoriev I.V."/>
            <person name="Debuchy R."/>
            <person name="Gladieux P."/>
            <person name="Thoren M.H."/>
            <person name="Johannesson H."/>
        </authorList>
    </citation>
    <scope>NUCLEOTIDE SEQUENCE</scope>
    <source>
        <strain evidence="3">CBS 955.72</strain>
    </source>
</reference>
<dbReference type="EMBL" id="JAUIQD010000004">
    <property type="protein sequence ID" value="KAK3352609.1"/>
    <property type="molecule type" value="Genomic_DNA"/>
</dbReference>
<protein>
    <submittedName>
        <fullName evidence="3">F-box domain-containing protein</fullName>
    </submittedName>
</protein>
<evidence type="ECO:0000256" key="1">
    <source>
        <dbReference type="SAM" id="MobiDB-lite"/>
    </source>
</evidence>
<comment type="caution">
    <text evidence="3">The sequence shown here is derived from an EMBL/GenBank/DDBJ whole genome shotgun (WGS) entry which is preliminary data.</text>
</comment>
<sequence>MGPSAAADGPHAPFPFASATPPTTHPPHQAMLSLTRRPAPPRAFPKPPTTPPYELAPAPAQDSDPDSTWPPTPAPSDNRSKPTFLTLPPEIHVLISQHLIYPDALSLKHTSVYFYNLVDTGVKLKIDWLVERRRLHLECPNNQRCDLGSDLRFCRGSVRLLMQRRREHIECESRPGLGCLIYGTTTCAQSRQLKTRVRRWLRMRFTIEAWGLLVALVPLVLSWLVMYNFFLS</sequence>
<gene>
    <name evidence="3" type="ORF">B0T25DRAFT_542376</name>
</gene>
<keyword evidence="4" id="KW-1185">Reference proteome</keyword>
<evidence type="ECO:0000313" key="3">
    <source>
        <dbReference type="EMBL" id="KAK3352609.1"/>
    </source>
</evidence>
<dbReference type="Proteomes" id="UP001275084">
    <property type="component" value="Unassembled WGS sequence"/>
</dbReference>
<reference evidence="3" key="1">
    <citation type="journal article" date="2023" name="Mol. Phylogenet. Evol.">
        <title>Genome-scale phylogeny and comparative genomics of the fungal order Sordariales.</title>
        <authorList>
            <person name="Hensen N."/>
            <person name="Bonometti L."/>
            <person name="Westerberg I."/>
            <person name="Brannstrom I.O."/>
            <person name="Guillou S."/>
            <person name="Cros-Aarteil S."/>
            <person name="Calhoun S."/>
            <person name="Haridas S."/>
            <person name="Kuo A."/>
            <person name="Mondo S."/>
            <person name="Pangilinan J."/>
            <person name="Riley R."/>
            <person name="LaButti K."/>
            <person name="Andreopoulos B."/>
            <person name="Lipzen A."/>
            <person name="Chen C."/>
            <person name="Yan M."/>
            <person name="Daum C."/>
            <person name="Ng V."/>
            <person name="Clum A."/>
            <person name="Steindorff A."/>
            <person name="Ohm R.A."/>
            <person name="Martin F."/>
            <person name="Silar P."/>
            <person name="Natvig D.O."/>
            <person name="Lalanne C."/>
            <person name="Gautier V."/>
            <person name="Ament-Velasquez S.L."/>
            <person name="Kruys A."/>
            <person name="Hutchinson M.I."/>
            <person name="Powell A.J."/>
            <person name="Barry K."/>
            <person name="Miller A.N."/>
            <person name="Grigoriev I.V."/>
            <person name="Debuchy R."/>
            <person name="Gladieux P."/>
            <person name="Hiltunen Thoren M."/>
            <person name="Johannesson H."/>
        </authorList>
    </citation>
    <scope>NUCLEOTIDE SEQUENCE</scope>
    <source>
        <strain evidence="3">CBS 955.72</strain>
    </source>
</reference>
<feature type="compositionally biased region" description="Low complexity" evidence="1">
    <location>
        <begin position="52"/>
        <end position="67"/>
    </location>
</feature>
<keyword evidence="2" id="KW-0472">Membrane</keyword>
<proteinExistence type="predicted"/>
<feature type="region of interest" description="Disordered" evidence="1">
    <location>
        <begin position="1"/>
        <end position="83"/>
    </location>
</feature>
<organism evidence="3 4">
    <name type="scientific">Lasiosphaeria hispida</name>
    <dbReference type="NCBI Taxonomy" id="260671"/>
    <lineage>
        <taxon>Eukaryota</taxon>
        <taxon>Fungi</taxon>
        <taxon>Dikarya</taxon>
        <taxon>Ascomycota</taxon>
        <taxon>Pezizomycotina</taxon>
        <taxon>Sordariomycetes</taxon>
        <taxon>Sordariomycetidae</taxon>
        <taxon>Sordariales</taxon>
        <taxon>Lasiosphaeriaceae</taxon>
        <taxon>Lasiosphaeria</taxon>
    </lineage>
</organism>
<feature type="compositionally biased region" description="Pro residues" evidence="1">
    <location>
        <begin position="38"/>
        <end position="51"/>
    </location>
</feature>
<dbReference type="AlphaFoldDB" id="A0AAJ0HHM9"/>
<keyword evidence="2" id="KW-0812">Transmembrane</keyword>
<keyword evidence="2" id="KW-1133">Transmembrane helix</keyword>
<accession>A0AAJ0HHM9</accession>
<evidence type="ECO:0000256" key="2">
    <source>
        <dbReference type="SAM" id="Phobius"/>
    </source>
</evidence>
<feature type="compositionally biased region" description="Low complexity" evidence="1">
    <location>
        <begin position="10"/>
        <end position="28"/>
    </location>
</feature>
<feature type="transmembrane region" description="Helical" evidence="2">
    <location>
        <begin position="209"/>
        <end position="230"/>
    </location>
</feature>
<evidence type="ECO:0000313" key="4">
    <source>
        <dbReference type="Proteomes" id="UP001275084"/>
    </source>
</evidence>
<name>A0AAJ0HHM9_9PEZI</name>